<proteinExistence type="predicted"/>
<dbReference type="SUPFAM" id="SSF57850">
    <property type="entry name" value="RING/U-box"/>
    <property type="match status" value="1"/>
</dbReference>
<keyword evidence="7" id="KW-0472">Membrane</keyword>
<keyword evidence="6" id="KW-1133">Transmembrane helix</keyword>
<dbReference type="EMBL" id="KQ248604">
    <property type="protein sequence ID" value="KNC71529.1"/>
    <property type="molecule type" value="Genomic_DNA"/>
</dbReference>
<dbReference type="Pfam" id="PF12906">
    <property type="entry name" value="RINGv"/>
    <property type="match status" value="1"/>
</dbReference>
<evidence type="ECO:0000256" key="1">
    <source>
        <dbReference type="ARBA" id="ARBA00004141"/>
    </source>
</evidence>
<sequence length="75" mass="8817">MAETDAQDDKQCWICFDTEAEDVQREIENDPRDYGNVSRETLKLYCTWVSPCKCSGASKWVHQGCIQRWIDEKQK</sequence>
<reference evidence="9 10" key="1">
    <citation type="submission" date="2011-02" db="EMBL/GenBank/DDBJ databases">
        <title>The Genome Sequence of Sphaeroforma arctica JP610.</title>
        <authorList>
            <consortium name="The Broad Institute Genome Sequencing Platform"/>
            <person name="Russ C."/>
            <person name="Cuomo C."/>
            <person name="Young S.K."/>
            <person name="Zeng Q."/>
            <person name="Gargeya S."/>
            <person name="Alvarado L."/>
            <person name="Berlin A."/>
            <person name="Chapman S.B."/>
            <person name="Chen Z."/>
            <person name="Freedman E."/>
            <person name="Gellesch M."/>
            <person name="Goldberg J."/>
            <person name="Griggs A."/>
            <person name="Gujja S."/>
            <person name="Heilman E."/>
            <person name="Heiman D."/>
            <person name="Howarth C."/>
            <person name="Mehta T."/>
            <person name="Neiman D."/>
            <person name="Pearson M."/>
            <person name="Roberts A."/>
            <person name="Saif S."/>
            <person name="Shea T."/>
            <person name="Shenoy N."/>
            <person name="Sisk P."/>
            <person name="Stolte C."/>
            <person name="Sykes S."/>
            <person name="White J."/>
            <person name="Yandava C."/>
            <person name="Burger G."/>
            <person name="Gray M.W."/>
            <person name="Holland P.W.H."/>
            <person name="King N."/>
            <person name="Lang F.B.F."/>
            <person name="Roger A.J."/>
            <person name="Ruiz-Trillo I."/>
            <person name="Haas B."/>
            <person name="Nusbaum C."/>
            <person name="Birren B."/>
        </authorList>
    </citation>
    <scope>NUCLEOTIDE SEQUENCE [LARGE SCALE GENOMIC DNA]</scope>
    <source>
        <strain evidence="9 10">JP610</strain>
    </source>
</reference>
<comment type="subcellular location">
    <subcellularLocation>
        <location evidence="1">Membrane</location>
        <topology evidence="1">Multi-pass membrane protein</topology>
    </subcellularLocation>
</comment>
<keyword evidence="3" id="KW-0479">Metal-binding</keyword>
<keyword evidence="5" id="KW-0862">Zinc</keyword>
<dbReference type="InterPro" id="IPR013083">
    <property type="entry name" value="Znf_RING/FYVE/PHD"/>
</dbReference>
<dbReference type="Proteomes" id="UP000054560">
    <property type="component" value="Unassembled WGS sequence"/>
</dbReference>
<dbReference type="GO" id="GO:0016020">
    <property type="term" value="C:membrane"/>
    <property type="evidence" value="ECO:0007669"/>
    <property type="project" value="UniProtKB-SubCell"/>
</dbReference>
<dbReference type="Gene3D" id="3.30.40.10">
    <property type="entry name" value="Zinc/RING finger domain, C3HC4 (zinc finger)"/>
    <property type="match status" value="1"/>
</dbReference>
<dbReference type="InterPro" id="IPR011016">
    <property type="entry name" value="Znf_RING-CH"/>
</dbReference>
<evidence type="ECO:0000259" key="8">
    <source>
        <dbReference type="PROSITE" id="PS51292"/>
    </source>
</evidence>
<evidence type="ECO:0000256" key="7">
    <source>
        <dbReference type="ARBA" id="ARBA00023136"/>
    </source>
</evidence>
<dbReference type="AlphaFoldDB" id="A0A0L0F4G7"/>
<dbReference type="STRING" id="667725.A0A0L0F4G7"/>
<name>A0A0L0F4G7_9EUKA</name>
<evidence type="ECO:0000313" key="10">
    <source>
        <dbReference type="Proteomes" id="UP000054560"/>
    </source>
</evidence>
<evidence type="ECO:0000256" key="2">
    <source>
        <dbReference type="ARBA" id="ARBA00022692"/>
    </source>
</evidence>
<keyword evidence="4" id="KW-0863">Zinc-finger</keyword>
<gene>
    <name evidence="9" type="ORF">SARC_15934</name>
</gene>
<dbReference type="PANTHER" id="PTHR46283">
    <property type="entry name" value="E3 UBIQUITIN-PROTEIN LIGASE MARCH5"/>
    <property type="match status" value="1"/>
</dbReference>
<dbReference type="OrthoDB" id="5817083at2759"/>
<organism evidence="9 10">
    <name type="scientific">Sphaeroforma arctica JP610</name>
    <dbReference type="NCBI Taxonomy" id="667725"/>
    <lineage>
        <taxon>Eukaryota</taxon>
        <taxon>Ichthyosporea</taxon>
        <taxon>Ichthyophonida</taxon>
        <taxon>Sphaeroforma</taxon>
    </lineage>
</organism>
<dbReference type="RefSeq" id="XP_014145431.1">
    <property type="nucleotide sequence ID" value="XM_014289956.1"/>
</dbReference>
<feature type="non-terminal residue" evidence="9">
    <location>
        <position position="75"/>
    </location>
</feature>
<dbReference type="SMART" id="SM00744">
    <property type="entry name" value="RINGv"/>
    <property type="match status" value="1"/>
</dbReference>
<protein>
    <recommendedName>
        <fullName evidence="8">RING-CH-type domain-containing protein</fullName>
    </recommendedName>
</protein>
<dbReference type="GO" id="GO:0008270">
    <property type="term" value="F:zinc ion binding"/>
    <property type="evidence" value="ECO:0007669"/>
    <property type="project" value="UniProtKB-KW"/>
</dbReference>
<accession>A0A0L0F4G7</accession>
<dbReference type="eggNOG" id="KOG3053">
    <property type="taxonomic scope" value="Eukaryota"/>
</dbReference>
<evidence type="ECO:0000256" key="3">
    <source>
        <dbReference type="ARBA" id="ARBA00022723"/>
    </source>
</evidence>
<evidence type="ECO:0000256" key="4">
    <source>
        <dbReference type="ARBA" id="ARBA00022771"/>
    </source>
</evidence>
<keyword evidence="10" id="KW-1185">Reference proteome</keyword>
<feature type="domain" description="RING-CH-type" evidence="8">
    <location>
        <begin position="4"/>
        <end position="75"/>
    </location>
</feature>
<dbReference type="GeneID" id="25916438"/>
<evidence type="ECO:0000313" key="9">
    <source>
        <dbReference type="EMBL" id="KNC71529.1"/>
    </source>
</evidence>
<evidence type="ECO:0000256" key="5">
    <source>
        <dbReference type="ARBA" id="ARBA00022833"/>
    </source>
</evidence>
<dbReference type="PROSITE" id="PS51292">
    <property type="entry name" value="ZF_RING_CH"/>
    <property type="match status" value="1"/>
</dbReference>
<keyword evidence="2" id="KW-0812">Transmembrane</keyword>
<evidence type="ECO:0000256" key="6">
    <source>
        <dbReference type="ARBA" id="ARBA00022989"/>
    </source>
</evidence>